<evidence type="ECO:0000313" key="2">
    <source>
        <dbReference type="EMBL" id="KAI1897486.1"/>
    </source>
</evidence>
<evidence type="ECO:0000313" key="3">
    <source>
        <dbReference type="Proteomes" id="UP000829720"/>
    </source>
</evidence>
<comment type="caution">
    <text evidence="2">The sequence shown here is derived from an EMBL/GenBank/DDBJ whole genome shotgun (WGS) entry which is preliminary data.</text>
</comment>
<dbReference type="Proteomes" id="UP000829720">
    <property type="component" value="Unassembled WGS sequence"/>
</dbReference>
<protein>
    <submittedName>
        <fullName evidence="2">Uncharacterized protein</fullName>
    </submittedName>
</protein>
<evidence type="ECO:0000256" key="1">
    <source>
        <dbReference type="SAM" id="Phobius"/>
    </source>
</evidence>
<dbReference type="EMBL" id="JAERUA010000007">
    <property type="protein sequence ID" value="KAI1897486.1"/>
    <property type="molecule type" value="Genomic_DNA"/>
</dbReference>
<proteinExistence type="predicted"/>
<name>A0A8T3DNB7_9TELE</name>
<dbReference type="PANTHER" id="PTHR34488">
    <property type="entry name" value="SI:CH211-245H14.1-RELATED"/>
    <property type="match status" value="1"/>
</dbReference>
<accession>A0A8T3DNB7</accession>
<keyword evidence="1" id="KW-1133">Transmembrane helix</keyword>
<keyword evidence="3" id="KW-1185">Reference proteome</keyword>
<reference evidence="2" key="1">
    <citation type="submission" date="2021-01" db="EMBL/GenBank/DDBJ databases">
        <authorList>
            <person name="Zahm M."/>
            <person name="Roques C."/>
            <person name="Cabau C."/>
            <person name="Klopp C."/>
            <person name="Donnadieu C."/>
            <person name="Jouanno E."/>
            <person name="Lampietro C."/>
            <person name="Louis A."/>
            <person name="Herpin A."/>
            <person name="Echchiki A."/>
            <person name="Berthelot C."/>
            <person name="Parey E."/>
            <person name="Roest-Crollius H."/>
            <person name="Braasch I."/>
            <person name="Postlethwait J."/>
            <person name="Bobe J."/>
            <person name="Montfort J."/>
            <person name="Bouchez O."/>
            <person name="Begum T."/>
            <person name="Mejri S."/>
            <person name="Adams A."/>
            <person name="Chen W.-J."/>
            <person name="Guiguen Y."/>
        </authorList>
    </citation>
    <scope>NUCLEOTIDE SEQUENCE</scope>
    <source>
        <tissue evidence="2">Blood</tissue>
    </source>
</reference>
<sequence length="173" mass="19475">MVKVYEIVIGNTLGYHRTFMARLAARNYITLVEKVDECDFIVAFCPIASRAGTDIDAARQRIPGGRPAILVLMHHTFDPFYSVPDSTRRMSTADILVVNCLFYEDKGLLNCGINDSAIVAVQRELNTGKTIFSRNLIPTIGYDWTVSKDYILMVILLLVIIFLACMLVWVLSH</sequence>
<feature type="transmembrane region" description="Helical" evidence="1">
    <location>
        <begin position="150"/>
        <end position="171"/>
    </location>
</feature>
<keyword evidence="1" id="KW-0812">Transmembrane</keyword>
<dbReference type="AlphaFoldDB" id="A0A8T3DNB7"/>
<dbReference type="PANTHER" id="PTHR34488:SF1">
    <property type="entry name" value="SI:CH211-245H14.1-RELATED"/>
    <property type="match status" value="1"/>
</dbReference>
<organism evidence="2 3">
    <name type="scientific">Albula goreensis</name>
    <dbReference type="NCBI Taxonomy" id="1534307"/>
    <lineage>
        <taxon>Eukaryota</taxon>
        <taxon>Metazoa</taxon>
        <taxon>Chordata</taxon>
        <taxon>Craniata</taxon>
        <taxon>Vertebrata</taxon>
        <taxon>Euteleostomi</taxon>
        <taxon>Actinopterygii</taxon>
        <taxon>Neopterygii</taxon>
        <taxon>Teleostei</taxon>
        <taxon>Albuliformes</taxon>
        <taxon>Albulidae</taxon>
        <taxon>Albula</taxon>
    </lineage>
</organism>
<gene>
    <name evidence="2" type="ORF">AGOR_G00083770</name>
</gene>
<keyword evidence="1" id="KW-0472">Membrane</keyword>
<dbReference type="OrthoDB" id="8446971at2759"/>